<sequence length="120" mass="13728">MADRKNKAFRFLVSREFIDIAADAIAMQTKKTCRFSTFRSAVETCCACMNAGQFDGDDFDAFIRTTQLEGDVRVYLNMHASWGQHYEALKARLSAIANIRVFDRTMIAYLLHIAVKNDLY</sequence>
<keyword evidence="2" id="KW-1185">Reference proteome</keyword>
<evidence type="ECO:0000313" key="2">
    <source>
        <dbReference type="Proteomes" id="UP001597215"/>
    </source>
</evidence>
<organism evidence="1 2">
    <name type="scientific">Sphingorhabdus buctiana</name>
    <dbReference type="NCBI Taxonomy" id="1508805"/>
    <lineage>
        <taxon>Bacteria</taxon>
        <taxon>Pseudomonadati</taxon>
        <taxon>Pseudomonadota</taxon>
        <taxon>Alphaproteobacteria</taxon>
        <taxon>Sphingomonadales</taxon>
        <taxon>Sphingomonadaceae</taxon>
        <taxon>Sphingorhabdus</taxon>
    </lineage>
</organism>
<proteinExistence type="predicted"/>
<dbReference type="RefSeq" id="WP_381516451.1">
    <property type="nucleotide sequence ID" value="NZ_JBHUEL010000014.1"/>
</dbReference>
<protein>
    <submittedName>
        <fullName evidence="1">Uncharacterized protein</fullName>
    </submittedName>
</protein>
<dbReference type="Proteomes" id="UP001597215">
    <property type="component" value="Unassembled WGS sequence"/>
</dbReference>
<accession>A0ABW4MHT6</accession>
<dbReference type="EMBL" id="JBHUEL010000014">
    <property type="protein sequence ID" value="MFD1768118.1"/>
    <property type="molecule type" value="Genomic_DNA"/>
</dbReference>
<reference evidence="2" key="1">
    <citation type="journal article" date="2019" name="Int. J. Syst. Evol. Microbiol.">
        <title>The Global Catalogue of Microorganisms (GCM) 10K type strain sequencing project: providing services to taxonomists for standard genome sequencing and annotation.</title>
        <authorList>
            <consortium name="The Broad Institute Genomics Platform"/>
            <consortium name="The Broad Institute Genome Sequencing Center for Infectious Disease"/>
            <person name="Wu L."/>
            <person name="Ma J."/>
        </authorList>
    </citation>
    <scope>NUCLEOTIDE SEQUENCE [LARGE SCALE GENOMIC DNA]</scope>
    <source>
        <strain evidence="2">CGMCC 1.12449</strain>
    </source>
</reference>
<name>A0ABW4MHT6_9SPHN</name>
<gene>
    <name evidence="1" type="ORF">ACFSAG_14855</name>
</gene>
<comment type="caution">
    <text evidence="1">The sequence shown here is derived from an EMBL/GenBank/DDBJ whole genome shotgun (WGS) entry which is preliminary data.</text>
</comment>
<evidence type="ECO:0000313" key="1">
    <source>
        <dbReference type="EMBL" id="MFD1768118.1"/>
    </source>
</evidence>